<dbReference type="RefSeq" id="WP_217490599.1">
    <property type="nucleotide sequence ID" value="NZ_CZPZ01000003.1"/>
</dbReference>
<evidence type="ECO:0000313" key="1">
    <source>
        <dbReference type="EMBL" id="CUS32619.1"/>
    </source>
</evidence>
<dbReference type="InterPro" id="IPR001646">
    <property type="entry name" value="5peptide_repeat"/>
</dbReference>
<evidence type="ECO:0000313" key="2">
    <source>
        <dbReference type="Proteomes" id="UP000198736"/>
    </source>
</evidence>
<dbReference type="STRING" id="1742973.COMA2_110005"/>
<dbReference type="Pfam" id="PF00805">
    <property type="entry name" value="Pentapeptide"/>
    <property type="match status" value="1"/>
</dbReference>
<dbReference type="Gene3D" id="2.160.20.80">
    <property type="entry name" value="E3 ubiquitin-protein ligase SopA"/>
    <property type="match status" value="1"/>
</dbReference>
<dbReference type="Proteomes" id="UP000198736">
    <property type="component" value="Unassembled WGS sequence"/>
</dbReference>
<gene>
    <name evidence="1" type="ORF">COMA2_110005</name>
</gene>
<keyword evidence="2" id="KW-1185">Reference proteome</keyword>
<sequence length="121" mass="13371">MDGMDTARAKLHISKDPMYLMLREGCIKEFNVKKAAGDKCELRGCDLRGLDLRGLDADGLDFSDCYFRQSDLRGVDFSKATMDGASINACKISGVLFPPELSASEIELSLLHGTRMRYGTK</sequence>
<proteinExistence type="predicted"/>
<evidence type="ECO:0008006" key="3">
    <source>
        <dbReference type="Google" id="ProtNLM"/>
    </source>
</evidence>
<dbReference type="AlphaFoldDB" id="A0A0S4L9R5"/>
<dbReference type="PIRSF" id="PIRSF029688">
    <property type="entry name" value="UCP29688_pentapep"/>
    <property type="match status" value="1"/>
</dbReference>
<protein>
    <recommendedName>
        <fullName evidence="3">Pentapeptide repeat protein</fullName>
    </recommendedName>
</protein>
<organism evidence="1 2">
    <name type="scientific">Candidatus Nitrospira nitrificans</name>
    <dbReference type="NCBI Taxonomy" id="1742973"/>
    <lineage>
        <taxon>Bacteria</taxon>
        <taxon>Pseudomonadati</taxon>
        <taxon>Nitrospirota</taxon>
        <taxon>Nitrospiria</taxon>
        <taxon>Nitrospirales</taxon>
        <taxon>Nitrospiraceae</taxon>
        <taxon>Nitrospira</taxon>
    </lineage>
</organism>
<dbReference type="SUPFAM" id="SSF141571">
    <property type="entry name" value="Pentapeptide repeat-like"/>
    <property type="match status" value="1"/>
</dbReference>
<accession>A0A0S4L9R5</accession>
<name>A0A0S4L9R5_9BACT</name>
<reference evidence="2" key="1">
    <citation type="submission" date="2015-10" db="EMBL/GenBank/DDBJ databases">
        <authorList>
            <person name="Luecker S."/>
            <person name="Luecker S."/>
        </authorList>
    </citation>
    <scope>NUCLEOTIDE SEQUENCE [LARGE SCALE GENOMIC DNA]</scope>
</reference>
<dbReference type="InterPro" id="IPR016933">
    <property type="entry name" value="UCP029688_pentapep"/>
</dbReference>
<dbReference type="EMBL" id="CZPZ01000003">
    <property type="protein sequence ID" value="CUS32619.1"/>
    <property type="molecule type" value="Genomic_DNA"/>
</dbReference>